<dbReference type="GO" id="GO:0004867">
    <property type="term" value="F:serine-type endopeptidase inhibitor activity"/>
    <property type="evidence" value="ECO:0007669"/>
    <property type="project" value="InterPro"/>
</dbReference>
<dbReference type="AlphaFoldDB" id="A0A016T371"/>
<dbReference type="Pfam" id="PF00014">
    <property type="entry name" value="Kunitz_BPTI"/>
    <property type="match status" value="1"/>
</dbReference>
<keyword evidence="4" id="KW-1185">Reference proteome</keyword>
<dbReference type="PANTHER" id="PTHR47248:SF7">
    <property type="entry name" value="BPTI_KUNITZ INHIBITOR DOMAIN-CONTAINING PROTEIN"/>
    <property type="match status" value="1"/>
</dbReference>
<dbReference type="Gene3D" id="4.10.410.10">
    <property type="entry name" value="Pancreatic trypsin inhibitor Kunitz domain"/>
    <property type="match status" value="1"/>
</dbReference>
<proteinExistence type="predicted"/>
<dbReference type="PROSITE" id="PS00280">
    <property type="entry name" value="BPTI_KUNITZ_1"/>
    <property type="match status" value="1"/>
</dbReference>
<protein>
    <recommendedName>
        <fullName evidence="2">BPTI/Kunitz inhibitor domain-containing protein</fullName>
    </recommendedName>
</protein>
<dbReference type="PANTHER" id="PTHR47248">
    <property type="entry name" value="PROTEIN CBG06772"/>
    <property type="match status" value="1"/>
</dbReference>
<dbReference type="OrthoDB" id="4473401at2759"/>
<comment type="caution">
    <text evidence="3">The sequence shown here is derived from an EMBL/GenBank/DDBJ whole genome shotgun (WGS) entry which is preliminary data.</text>
</comment>
<organism evidence="3 4">
    <name type="scientific">Ancylostoma ceylanicum</name>
    <dbReference type="NCBI Taxonomy" id="53326"/>
    <lineage>
        <taxon>Eukaryota</taxon>
        <taxon>Metazoa</taxon>
        <taxon>Ecdysozoa</taxon>
        <taxon>Nematoda</taxon>
        <taxon>Chromadorea</taxon>
        <taxon>Rhabditida</taxon>
        <taxon>Rhabditina</taxon>
        <taxon>Rhabditomorpha</taxon>
        <taxon>Strongyloidea</taxon>
        <taxon>Ancylostomatidae</taxon>
        <taxon>Ancylostomatinae</taxon>
        <taxon>Ancylostoma</taxon>
    </lineage>
</organism>
<evidence type="ECO:0000313" key="4">
    <source>
        <dbReference type="Proteomes" id="UP000024635"/>
    </source>
</evidence>
<evidence type="ECO:0000256" key="1">
    <source>
        <dbReference type="SAM" id="SignalP"/>
    </source>
</evidence>
<dbReference type="PROSITE" id="PS50279">
    <property type="entry name" value="BPTI_KUNITZ_2"/>
    <property type="match status" value="1"/>
</dbReference>
<reference evidence="4" key="1">
    <citation type="journal article" date="2015" name="Nat. Genet.">
        <title>The genome and transcriptome of the zoonotic hookworm Ancylostoma ceylanicum identify infection-specific gene families.</title>
        <authorList>
            <person name="Schwarz E.M."/>
            <person name="Hu Y."/>
            <person name="Antoshechkin I."/>
            <person name="Miller M.M."/>
            <person name="Sternberg P.W."/>
            <person name="Aroian R.V."/>
        </authorList>
    </citation>
    <scope>NUCLEOTIDE SEQUENCE</scope>
    <source>
        <strain evidence="4">HY135</strain>
    </source>
</reference>
<evidence type="ECO:0000259" key="2">
    <source>
        <dbReference type="PROSITE" id="PS50279"/>
    </source>
</evidence>
<dbReference type="SMART" id="SM00131">
    <property type="entry name" value="KU"/>
    <property type="match status" value="1"/>
</dbReference>
<dbReference type="Proteomes" id="UP000024635">
    <property type="component" value="Unassembled WGS sequence"/>
</dbReference>
<gene>
    <name evidence="3" type="primary">Acey_s0143.g2408</name>
    <name evidence="3" type="ORF">Y032_0143g2408</name>
</gene>
<dbReference type="InterPro" id="IPR020901">
    <property type="entry name" value="Prtase_inh_Kunz-CS"/>
</dbReference>
<feature type="signal peptide" evidence="1">
    <location>
        <begin position="1"/>
        <end position="17"/>
    </location>
</feature>
<dbReference type="InterPro" id="IPR036880">
    <property type="entry name" value="Kunitz_BPTI_sf"/>
</dbReference>
<dbReference type="SUPFAM" id="SSF57362">
    <property type="entry name" value="BPTI-like"/>
    <property type="match status" value="1"/>
</dbReference>
<keyword evidence="1" id="KW-0732">Signal</keyword>
<name>A0A016T371_9BILA</name>
<dbReference type="InterPro" id="IPR052861">
    <property type="entry name" value="BPTI/Kunitz_domain"/>
</dbReference>
<dbReference type="InterPro" id="IPR002223">
    <property type="entry name" value="Kunitz_BPTI"/>
</dbReference>
<feature type="domain" description="BPTI/Kunitz inhibitor" evidence="2">
    <location>
        <begin position="25"/>
        <end position="79"/>
    </location>
</feature>
<accession>A0A016T371</accession>
<dbReference type="EMBL" id="JARK01001479">
    <property type="protein sequence ID" value="EYB97132.1"/>
    <property type="molecule type" value="Genomic_DNA"/>
</dbReference>
<sequence>MMLCALFFATILHTSIGNESMGVESEFGIDRGHSNCSNATPQIMYYYDRSVGDCFPFLYEGCGGGRNAYYTELRCRRYGKPADATYCIGKEKPVGNCRGRQDFTCPEGSYCKPRFWVPGICCDKKKREEWNKEFNPACEWNNVLMIESRSDPNKLRPLLGRDCSHKFCPEGSECVKGKHLAYCCGETNPPKGMYRVR</sequence>
<evidence type="ECO:0000313" key="3">
    <source>
        <dbReference type="EMBL" id="EYB97132.1"/>
    </source>
</evidence>
<feature type="chain" id="PRO_5001487105" description="BPTI/Kunitz inhibitor domain-containing protein" evidence="1">
    <location>
        <begin position="18"/>
        <end position="197"/>
    </location>
</feature>